<dbReference type="InterPro" id="IPR004088">
    <property type="entry name" value="KH_dom_type_1"/>
</dbReference>
<dbReference type="GO" id="GO:0006511">
    <property type="term" value="P:ubiquitin-dependent protein catabolic process"/>
    <property type="evidence" value="ECO:0007669"/>
    <property type="project" value="TreeGrafter"/>
</dbReference>
<dbReference type="GO" id="GO:0006397">
    <property type="term" value="P:mRNA processing"/>
    <property type="evidence" value="ECO:0007669"/>
    <property type="project" value="InterPro"/>
</dbReference>
<feature type="region of interest" description="Disordered" evidence="7">
    <location>
        <begin position="556"/>
        <end position="630"/>
    </location>
</feature>
<keyword evidence="3" id="KW-0509">mRNA transport</keyword>
<accession>A0AAV2R4J1</accession>
<name>A0AAV2R4J1_MEGNR</name>
<evidence type="ECO:0000256" key="4">
    <source>
        <dbReference type="ARBA" id="ARBA00022845"/>
    </source>
</evidence>
<dbReference type="InterPro" id="IPR004087">
    <property type="entry name" value="KH_dom"/>
</dbReference>
<dbReference type="GO" id="GO:0061630">
    <property type="term" value="F:ubiquitin protein ligase activity"/>
    <property type="evidence" value="ECO:0007669"/>
    <property type="project" value="InterPro"/>
</dbReference>
<dbReference type="SMART" id="SM00322">
    <property type="entry name" value="KH"/>
    <property type="match status" value="1"/>
</dbReference>
<feature type="compositionally biased region" description="Basic residues" evidence="7">
    <location>
        <begin position="556"/>
        <end position="599"/>
    </location>
</feature>
<keyword evidence="5 6" id="KW-0694">RNA-binding</keyword>
<dbReference type="Pfam" id="PF00013">
    <property type="entry name" value="KH_1"/>
    <property type="match status" value="1"/>
</dbReference>
<organism evidence="9 10">
    <name type="scientific">Meganyctiphanes norvegica</name>
    <name type="common">Northern krill</name>
    <name type="synonym">Thysanopoda norvegica</name>
    <dbReference type="NCBI Taxonomy" id="48144"/>
    <lineage>
        <taxon>Eukaryota</taxon>
        <taxon>Metazoa</taxon>
        <taxon>Ecdysozoa</taxon>
        <taxon>Arthropoda</taxon>
        <taxon>Crustacea</taxon>
        <taxon>Multicrustacea</taxon>
        <taxon>Malacostraca</taxon>
        <taxon>Eumalacostraca</taxon>
        <taxon>Eucarida</taxon>
        <taxon>Euphausiacea</taxon>
        <taxon>Euphausiidae</taxon>
        <taxon>Meganyctiphanes</taxon>
    </lineage>
</organism>
<dbReference type="Pfam" id="PF00076">
    <property type="entry name" value="RRM_1"/>
    <property type="match status" value="1"/>
</dbReference>
<feature type="compositionally biased region" description="Basic and acidic residues" evidence="7">
    <location>
        <begin position="1059"/>
        <end position="1070"/>
    </location>
</feature>
<evidence type="ECO:0000313" key="10">
    <source>
        <dbReference type="Proteomes" id="UP001497623"/>
    </source>
</evidence>
<dbReference type="Gene3D" id="3.30.1370.10">
    <property type="entry name" value="K Homology domain, type 1"/>
    <property type="match status" value="1"/>
</dbReference>
<dbReference type="GO" id="GO:0006417">
    <property type="term" value="P:regulation of translation"/>
    <property type="evidence" value="ECO:0007669"/>
    <property type="project" value="UniProtKB-KW"/>
</dbReference>
<dbReference type="EMBL" id="CAXKWB010014991">
    <property type="protein sequence ID" value="CAL4112370.1"/>
    <property type="molecule type" value="Genomic_DNA"/>
</dbReference>
<dbReference type="PANTHER" id="PTHR15439">
    <property type="entry name" value="RETINOBLASTOMA-BINDING PROTEIN 6"/>
    <property type="match status" value="1"/>
</dbReference>
<gene>
    <name evidence="9" type="ORF">MNOR_LOCUS19876</name>
</gene>
<evidence type="ECO:0000313" key="9">
    <source>
        <dbReference type="EMBL" id="CAL4112370.1"/>
    </source>
</evidence>
<feature type="compositionally biased region" description="Low complexity" evidence="7">
    <location>
        <begin position="600"/>
        <end position="612"/>
    </location>
</feature>
<evidence type="ECO:0000256" key="6">
    <source>
        <dbReference type="PROSITE-ProRule" id="PRU00176"/>
    </source>
</evidence>
<dbReference type="InterPro" id="IPR012677">
    <property type="entry name" value="Nucleotide-bd_a/b_plait_sf"/>
</dbReference>
<dbReference type="GO" id="GO:0005634">
    <property type="term" value="C:nucleus"/>
    <property type="evidence" value="ECO:0007669"/>
    <property type="project" value="TreeGrafter"/>
</dbReference>
<dbReference type="PROSITE" id="PS50084">
    <property type="entry name" value="KH_TYPE_1"/>
    <property type="match status" value="1"/>
</dbReference>
<keyword evidence="4" id="KW-0810">Translation regulation</keyword>
<evidence type="ECO:0000256" key="7">
    <source>
        <dbReference type="SAM" id="MobiDB-lite"/>
    </source>
</evidence>
<feature type="region of interest" description="Disordered" evidence="7">
    <location>
        <begin position="670"/>
        <end position="712"/>
    </location>
</feature>
<comment type="caution">
    <text evidence="9">The sequence shown here is derived from an EMBL/GenBank/DDBJ whole genome shotgun (WGS) entry which is preliminary data.</text>
</comment>
<reference evidence="9 10" key="1">
    <citation type="submission" date="2024-05" db="EMBL/GenBank/DDBJ databases">
        <authorList>
            <person name="Wallberg A."/>
        </authorList>
    </citation>
    <scope>NUCLEOTIDE SEQUENCE [LARGE SCALE GENOMIC DNA]</scope>
</reference>
<evidence type="ECO:0000256" key="5">
    <source>
        <dbReference type="ARBA" id="ARBA00022884"/>
    </source>
</evidence>
<dbReference type="SUPFAM" id="SSF54928">
    <property type="entry name" value="RNA-binding domain, RBD"/>
    <property type="match status" value="1"/>
</dbReference>
<dbReference type="GO" id="GO:0016567">
    <property type="term" value="P:protein ubiquitination"/>
    <property type="evidence" value="ECO:0007669"/>
    <property type="project" value="InterPro"/>
</dbReference>
<dbReference type="SMART" id="SM00360">
    <property type="entry name" value="RRM"/>
    <property type="match status" value="1"/>
</dbReference>
<evidence type="ECO:0000256" key="1">
    <source>
        <dbReference type="ARBA" id="ARBA00009094"/>
    </source>
</evidence>
<comment type="similarity">
    <text evidence="1">Belongs to the RRM IMP/VICKZ family.</text>
</comment>
<dbReference type="InterPro" id="IPR035979">
    <property type="entry name" value="RBD_domain_sf"/>
</dbReference>
<dbReference type="InterPro" id="IPR000504">
    <property type="entry name" value="RRM_dom"/>
</dbReference>
<proteinExistence type="inferred from homology"/>
<dbReference type="Gene3D" id="3.30.70.330">
    <property type="match status" value="1"/>
</dbReference>
<dbReference type="PANTHER" id="PTHR15439:SF0">
    <property type="entry name" value="CELL DIVISION CYCLE AND APOPTOSIS REGULATOR PROTEIN 1-RELATED"/>
    <property type="match status" value="1"/>
</dbReference>
<feature type="non-terminal residue" evidence="9">
    <location>
        <position position="1090"/>
    </location>
</feature>
<dbReference type="AlphaFoldDB" id="A0AAV2R4J1"/>
<feature type="region of interest" description="Disordered" evidence="7">
    <location>
        <begin position="990"/>
        <end position="1090"/>
    </location>
</feature>
<feature type="domain" description="RRM" evidence="8">
    <location>
        <begin position="301"/>
        <end position="379"/>
    </location>
</feature>
<feature type="compositionally biased region" description="Basic residues" evidence="7">
    <location>
        <begin position="996"/>
        <end position="1010"/>
    </location>
</feature>
<sequence length="1090" mass="122672">MADIQVDMELEEDEGTADQLFDSIFDNWDDQEQEMYGQNQYADANLSHLYWPTIPQTLETNKAYSSEDDNEAEDSKHSSRFRNERKKIYFNTGHISSINNKVNPHGSIDPVSKGGFVQQSALGQKDKLNLTLQAWINENIKTKGETSGTSGQKYAFEEKYKVPSIMAGLIIGKGGGTIREIMFKSGASIQLENDNGSEKIFTIKGNPMQIKNAKVLIEALPNQVRDAYIPKPDNQPYTLEEWKYMKSCWFFNFQIRQCHKSAFDCKKLHRCCICWDESHGKMNCPVRSTPHQTKTQNLECSDLIVTGLLPTMTDNELLEYFKTFGRVYHVQVIKDNLTGQNNGTAKVKFVELTAQKRVLAYKHVFKGHQLTVKNKISVKDRLGLNPKSTITNDLQKNFQNPVAGTSSTMSINQYSVPAPALGNYSLQLPGGNTYGSYTGVDYSNYNQIPMGIQKTELSHLGSANPYQGAAIGPYMKTSNQMIQGNNYGLNQPSSSHMAALPPVVLDATIATAAASVEDAKNILEKARIDAKSITEMVQLKKVENLLKILDEQCKKNVSKRSCSRSKSRSRSKSLSSSRRRHRSRKRVKRGRRKRNRSRSRSPSSSSYDSYSRSHSRSRSRSKASEKKGSVFSRIGVPKNVSIKDRLGLNPNYTPIKKSADIEVLVVNDSKKKSKDQNYEKKPVLKKKSTDQNYEKKHDLKKKSTDQTNEKKPVFSRLGDTEKINDKDFLILNTNPSAANDLSEKEVYHSKKNFRDDLGDGKQNGYLNWLQSVANSDGPEKGCVKDRYSLNTKTSAAYDLNQNLFRNPVTGTGSAEVINQFLVPPPSIYPSQLPDGVTYGSYTGYNNYNQIAMGGTPITSNPQNMSVSQLPHMGYAPPYQGIASGSNVPPYQGIPSGSNAPPYQGITSGSNMNATCYQNTQATNYGLNPTYSSHATALPPLMAGATSTASVDDADRLKKVEDLLKKLDEQQSKINASRRYSRSISKSKSIISIYSRSRSRSPTRYRKKRGGRDRSRSNSISQSRRRNISRSNSRGRRNRSKSRSLSKSRIYRYRSRSRSKSRDNRSRDQFVPRKVSKRSRSKSWDRKYKYM</sequence>
<keyword evidence="2" id="KW-0813">Transport</keyword>
<feature type="compositionally biased region" description="Basic and acidic residues" evidence="7">
    <location>
        <begin position="1081"/>
        <end position="1090"/>
    </location>
</feature>
<dbReference type="InterPro" id="IPR033489">
    <property type="entry name" value="RBBP6"/>
</dbReference>
<evidence type="ECO:0000256" key="3">
    <source>
        <dbReference type="ARBA" id="ARBA00022816"/>
    </source>
</evidence>
<dbReference type="InterPro" id="IPR036612">
    <property type="entry name" value="KH_dom_type_1_sf"/>
</dbReference>
<dbReference type="GO" id="GO:0003723">
    <property type="term" value="F:RNA binding"/>
    <property type="evidence" value="ECO:0007669"/>
    <property type="project" value="UniProtKB-UniRule"/>
</dbReference>
<feature type="compositionally biased region" description="Basic residues" evidence="7">
    <location>
        <begin position="1022"/>
        <end position="1058"/>
    </location>
</feature>
<evidence type="ECO:0000259" key="8">
    <source>
        <dbReference type="PROSITE" id="PS50102"/>
    </source>
</evidence>
<dbReference type="PROSITE" id="PS50102">
    <property type="entry name" value="RRM"/>
    <property type="match status" value="1"/>
</dbReference>
<keyword evidence="10" id="KW-1185">Reference proteome</keyword>
<evidence type="ECO:0000256" key="2">
    <source>
        <dbReference type="ARBA" id="ARBA00022448"/>
    </source>
</evidence>
<dbReference type="SUPFAM" id="SSF54791">
    <property type="entry name" value="Eukaryotic type KH-domain (KH-domain type I)"/>
    <property type="match status" value="1"/>
</dbReference>
<dbReference type="Proteomes" id="UP001497623">
    <property type="component" value="Unassembled WGS sequence"/>
</dbReference>
<protein>
    <recommendedName>
        <fullName evidence="8">RRM domain-containing protein</fullName>
    </recommendedName>
</protein>
<dbReference type="GO" id="GO:0051028">
    <property type="term" value="P:mRNA transport"/>
    <property type="evidence" value="ECO:0007669"/>
    <property type="project" value="UniProtKB-KW"/>
</dbReference>